<feature type="domain" description="DUF2460" evidence="1">
    <location>
        <begin position="563"/>
        <end position="759"/>
    </location>
</feature>
<dbReference type="InterPro" id="IPR011740">
    <property type="entry name" value="DUF2460"/>
</dbReference>
<dbReference type="NCBIfam" id="TIGR02217">
    <property type="entry name" value="chp_TIGR02217"/>
    <property type="match status" value="1"/>
</dbReference>
<evidence type="ECO:0000313" key="5">
    <source>
        <dbReference type="Proteomes" id="UP000676996"/>
    </source>
</evidence>
<organism evidence="4 5">
    <name type="scientific">Stakelama marina</name>
    <dbReference type="NCBI Taxonomy" id="2826939"/>
    <lineage>
        <taxon>Bacteria</taxon>
        <taxon>Pseudomonadati</taxon>
        <taxon>Pseudomonadota</taxon>
        <taxon>Alphaproteobacteria</taxon>
        <taxon>Sphingomonadales</taxon>
        <taxon>Sphingomonadaceae</taxon>
        <taxon>Stakelama</taxon>
    </lineage>
</organism>
<sequence length="764" mass="81994">MAARAGQREGVVSRFDPAFWTVNFPRPMMASVVTTAPGGLRVDCTFYRKGDLAGLIWAAEDADDHPLLAYATDRDFRGCRLSFRWRSSGLAALDSVAGAVLTIEGRDQGGAARSWYVRLWNYASGTGEDAAVAIDFANVDGGYLLPGEADPVWAGDVDRMFVSLVSPDYAEGDENALVAPVEAWAELTEIVCEGPGAVLAIGDGVMPEHGLSIATGYDDSYHMTPERLLRNALHLGYRGSINHYVGMSHYFRLEALYGGYYISLAGGVLNAPCAAWHRDFAERAAALGYGLIWSLSYELLDQHCWNDWKQRAADGSPAHTGWQPPSALLSPAHDGAMGYLRSVARAFVAIGRDAGLAVRFQVGEPWWWVMADGRPCLYDAAAKAAFGGDPPVIANVRAPLSQAETDLLDRAGELLAASTAALCDAVREEASGAEVLLLAYLPTVLDAQAPELKRANLPLGWQRPAFDILQLEDYDWAATGNGAATARGVAAAEARLGYPPQEQHYFSGFVLRAEDAGQWRAIDAAAEAGRARGVAATFVWALPQVMRDGYLHFDEETDVQAFDDVLFPLALGREAEVAPEVSTAIVTSAGGAEKRNADWSSARTRYDVGPGVRSEEDIAALLAFFRARLGPARGFRLRDPFDWASGDGDAVSPTDQPIGTGDGVAVRFMLAKRYGETVRRITRPVAGSVRIAVDGIETHGFTLESEGRLLLDDPPGEGAAVTAGFRFDVPVRFAEDSLSVNRATFMAGAAPSVPLIEIREGGDG</sequence>
<evidence type="ECO:0000259" key="1">
    <source>
        <dbReference type="Pfam" id="PF09343"/>
    </source>
</evidence>
<reference evidence="4" key="1">
    <citation type="submission" date="2021-04" db="EMBL/GenBank/DDBJ databases">
        <title>Ouciella asimina sp. nov., isolated from the surface seawater in the hydrothermal field of Okinawa Trough.</title>
        <authorList>
            <person name="Shuang W."/>
        </authorList>
    </citation>
    <scope>NUCLEOTIDE SEQUENCE</scope>
    <source>
        <strain evidence="4">LXI357</strain>
    </source>
</reference>
<proteinExistence type="predicted"/>
<accession>A0A8T4IH30</accession>
<evidence type="ECO:0000259" key="2">
    <source>
        <dbReference type="Pfam" id="PF23844"/>
    </source>
</evidence>
<dbReference type="InterPro" id="IPR057102">
    <property type="entry name" value="NCTSP_N"/>
</dbReference>
<name>A0A8T4IH30_9SPHN</name>
<dbReference type="AlphaFoldDB" id="A0A8T4IH30"/>
<protein>
    <submittedName>
        <fullName evidence="4">DUF2460 domain-containing protein</fullName>
    </submittedName>
</protein>
<feature type="domain" description="Non-contractile tail sheath TIM barrel" evidence="3">
    <location>
        <begin position="207"/>
        <end position="550"/>
    </location>
</feature>
<dbReference type="InterPro" id="IPR057122">
    <property type="entry name" value="TIM-barrel_NCTSP"/>
</dbReference>
<keyword evidence="5" id="KW-1185">Reference proteome</keyword>
<evidence type="ECO:0000259" key="3">
    <source>
        <dbReference type="Pfam" id="PF23845"/>
    </source>
</evidence>
<evidence type="ECO:0000313" key="4">
    <source>
        <dbReference type="EMBL" id="MBR0553897.1"/>
    </source>
</evidence>
<dbReference type="EMBL" id="JAGRQC010000005">
    <property type="protein sequence ID" value="MBR0553897.1"/>
    <property type="molecule type" value="Genomic_DNA"/>
</dbReference>
<gene>
    <name evidence="4" type="ORF">J7S20_15425</name>
</gene>
<dbReference type="Pfam" id="PF23845">
    <property type="entry name" value="TIM-barrel_NCTSP"/>
    <property type="match status" value="1"/>
</dbReference>
<feature type="domain" description="Non-contractile tail sheath N-terminal" evidence="2">
    <location>
        <begin position="12"/>
        <end position="202"/>
    </location>
</feature>
<comment type="caution">
    <text evidence="4">The sequence shown here is derived from an EMBL/GenBank/DDBJ whole genome shotgun (WGS) entry which is preliminary data.</text>
</comment>
<dbReference type="Proteomes" id="UP000676996">
    <property type="component" value="Unassembled WGS sequence"/>
</dbReference>
<dbReference type="Pfam" id="PF09343">
    <property type="entry name" value="DUF2460"/>
    <property type="match status" value="1"/>
</dbReference>
<dbReference type="Pfam" id="PF23844">
    <property type="entry name" value="NCTSP_N"/>
    <property type="match status" value="1"/>
</dbReference>